<sequence length="443" mass="49610">MAAATAVQLSGVLQEQRAIIERNADNPAALTEAFIAVAKCMEDYFFVSDGEVQSPEINESMAKFGWSWVELPQFPLRQLLPFAAKALQRFPENKALVIVIADWCNDVCKQNMLAKTEAMQCGMLQGLCLAAGHLWQNMTYEEEDYLLAGRIFRALRLAAEPPGVKFYLQPEEVKDEFYSTARKAWQDVRLESVWEALEERAEVEQFGPVNPALLLTAYYLKYFPDADNMEQYLEVLKSLGEAFGFTWPGVAANTTFQRFLKDTLLEAKQFGACPELFDEVLLLHKRTLNVSRVPYNHKKPFLLPALNRQFLAQSNAFKNRPRSAAITEHCQVRRNDRRMASNVAESFASFAAIAADILPSSTSAGTAAQDEAAGDGGAGEASTSRQGRRAKTRTCANCSKEQKQRAPGEPAFQKCSRCNSAHYCGRECQKIHWKDHKLVCLPP</sequence>
<name>A0A1Y1HWX7_KLENI</name>
<proteinExistence type="predicted"/>
<dbReference type="Proteomes" id="UP000054558">
    <property type="component" value="Unassembled WGS sequence"/>
</dbReference>
<evidence type="ECO:0000256" key="2">
    <source>
        <dbReference type="ARBA" id="ARBA00022771"/>
    </source>
</evidence>
<keyword evidence="8" id="KW-1185">Reference proteome</keyword>
<dbReference type="PROSITE" id="PS50865">
    <property type="entry name" value="ZF_MYND_2"/>
    <property type="match status" value="1"/>
</dbReference>
<dbReference type="OrthoDB" id="2831360at2759"/>
<evidence type="ECO:0000259" key="6">
    <source>
        <dbReference type="PROSITE" id="PS50865"/>
    </source>
</evidence>
<keyword evidence="2 4" id="KW-0863">Zinc-finger</keyword>
<evidence type="ECO:0000313" key="7">
    <source>
        <dbReference type="EMBL" id="GAQ81037.1"/>
    </source>
</evidence>
<dbReference type="InterPro" id="IPR002893">
    <property type="entry name" value="Znf_MYND"/>
</dbReference>
<organism evidence="7 8">
    <name type="scientific">Klebsormidium nitens</name>
    <name type="common">Green alga</name>
    <name type="synonym">Ulothrix nitens</name>
    <dbReference type="NCBI Taxonomy" id="105231"/>
    <lineage>
        <taxon>Eukaryota</taxon>
        <taxon>Viridiplantae</taxon>
        <taxon>Streptophyta</taxon>
        <taxon>Klebsormidiophyceae</taxon>
        <taxon>Klebsormidiales</taxon>
        <taxon>Klebsormidiaceae</taxon>
        <taxon>Klebsormidium</taxon>
    </lineage>
</organism>
<evidence type="ECO:0000313" key="8">
    <source>
        <dbReference type="Proteomes" id="UP000054558"/>
    </source>
</evidence>
<keyword evidence="1" id="KW-0479">Metal-binding</keyword>
<feature type="region of interest" description="Disordered" evidence="5">
    <location>
        <begin position="366"/>
        <end position="413"/>
    </location>
</feature>
<dbReference type="GO" id="GO:0008270">
    <property type="term" value="F:zinc ion binding"/>
    <property type="evidence" value="ECO:0007669"/>
    <property type="project" value="UniProtKB-KW"/>
</dbReference>
<dbReference type="Gene3D" id="6.10.140.2220">
    <property type="match status" value="1"/>
</dbReference>
<accession>A0A1Y1HWX7</accession>
<evidence type="ECO:0000256" key="5">
    <source>
        <dbReference type="SAM" id="MobiDB-lite"/>
    </source>
</evidence>
<keyword evidence="3" id="KW-0862">Zinc</keyword>
<evidence type="ECO:0000256" key="4">
    <source>
        <dbReference type="PROSITE-ProRule" id="PRU00134"/>
    </source>
</evidence>
<reference evidence="7 8" key="1">
    <citation type="journal article" date="2014" name="Nat. Commun.">
        <title>Klebsormidium flaccidum genome reveals primary factors for plant terrestrial adaptation.</title>
        <authorList>
            <person name="Hori K."/>
            <person name="Maruyama F."/>
            <person name="Fujisawa T."/>
            <person name="Togashi T."/>
            <person name="Yamamoto N."/>
            <person name="Seo M."/>
            <person name="Sato S."/>
            <person name="Yamada T."/>
            <person name="Mori H."/>
            <person name="Tajima N."/>
            <person name="Moriyama T."/>
            <person name="Ikeuchi M."/>
            <person name="Watanabe M."/>
            <person name="Wada H."/>
            <person name="Kobayashi K."/>
            <person name="Saito M."/>
            <person name="Masuda T."/>
            <person name="Sasaki-Sekimoto Y."/>
            <person name="Mashiguchi K."/>
            <person name="Awai K."/>
            <person name="Shimojima M."/>
            <person name="Masuda S."/>
            <person name="Iwai M."/>
            <person name="Nobusawa T."/>
            <person name="Narise T."/>
            <person name="Kondo S."/>
            <person name="Saito H."/>
            <person name="Sato R."/>
            <person name="Murakawa M."/>
            <person name="Ihara Y."/>
            <person name="Oshima-Yamada Y."/>
            <person name="Ohtaka K."/>
            <person name="Satoh M."/>
            <person name="Sonobe K."/>
            <person name="Ishii M."/>
            <person name="Ohtani R."/>
            <person name="Kanamori-Sato M."/>
            <person name="Honoki R."/>
            <person name="Miyazaki D."/>
            <person name="Mochizuki H."/>
            <person name="Umetsu J."/>
            <person name="Higashi K."/>
            <person name="Shibata D."/>
            <person name="Kamiya Y."/>
            <person name="Sato N."/>
            <person name="Nakamura Y."/>
            <person name="Tabata S."/>
            <person name="Ida S."/>
            <person name="Kurokawa K."/>
            <person name="Ohta H."/>
        </authorList>
    </citation>
    <scope>NUCLEOTIDE SEQUENCE [LARGE SCALE GENOMIC DNA]</scope>
    <source>
        <strain evidence="7 8">NIES-2285</strain>
    </source>
</reference>
<dbReference type="Pfam" id="PF01753">
    <property type="entry name" value="zf-MYND"/>
    <property type="match status" value="1"/>
</dbReference>
<dbReference type="EMBL" id="DF237018">
    <property type="protein sequence ID" value="GAQ81037.1"/>
    <property type="molecule type" value="Genomic_DNA"/>
</dbReference>
<dbReference type="AlphaFoldDB" id="A0A1Y1HWX7"/>
<dbReference type="SUPFAM" id="SSF144232">
    <property type="entry name" value="HIT/MYND zinc finger-like"/>
    <property type="match status" value="1"/>
</dbReference>
<protein>
    <recommendedName>
        <fullName evidence="6">MYND-type domain-containing protein</fullName>
    </recommendedName>
</protein>
<evidence type="ECO:0000256" key="3">
    <source>
        <dbReference type="ARBA" id="ARBA00022833"/>
    </source>
</evidence>
<dbReference type="PROSITE" id="PS01360">
    <property type="entry name" value="ZF_MYND_1"/>
    <property type="match status" value="1"/>
</dbReference>
<evidence type="ECO:0000256" key="1">
    <source>
        <dbReference type="ARBA" id="ARBA00022723"/>
    </source>
</evidence>
<gene>
    <name evidence="7" type="ORF">KFL_000690170</name>
</gene>
<feature type="domain" description="MYND-type" evidence="6">
    <location>
        <begin position="395"/>
        <end position="440"/>
    </location>
</feature>